<keyword evidence="4" id="KW-1133">Transmembrane helix</keyword>
<evidence type="ECO:0000256" key="3">
    <source>
        <dbReference type="SAM" id="MobiDB-lite"/>
    </source>
</evidence>
<proteinExistence type="predicted"/>
<keyword evidence="4" id="KW-0812">Transmembrane</keyword>
<protein>
    <submittedName>
        <fullName evidence="5">Twin-arginine translocation pathway signal</fullName>
    </submittedName>
</protein>
<keyword evidence="2 4" id="KW-0472">Membrane</keyword>
<feature type="compositionally biased region" description="Basic and acidic residues" evidence="3">
    <location>
        <begin position="1"/>
        <end position="15"/>
    </location>
</feature>
<evidence type="ECO:0000313" key="5">
    <source>
        <dbReference type="EMBL" id="CAJ1499894.1"/>
    </source>
</evidence>
<name>A0ABM9LJ27_9MYCO</name>
<feature type="compositionally biased region" description="Polar residues" evidence="3">
    <location>
        <begin position="30"/>
        <end position="39"/>
    </location>
</feature>
<gene>
    <name evidence="5" type="ORF">MU0053_001530</name>
</gene>
<dbReference type="EMBL" id="OY726397">
    <property type="protein sequence ID" value="CAJ1499894.1"/>
    <property type="molecule type" value="Genomic_DNA"/>
</dbReference>
<keyword evidence="6" id="KW-1185">Reference proteome</keyword>
<dbReference type="PANTHER" id="PTHR37042">
    <property type="entry name" value="OUTER MEMBRANE PROTEIN RV1973"/>
    <property type="match status" value="1"/>
</dbReference>
<feature type="transmembrane region" description="Helical" evidence="4">
    <location>
        <begin position="76"/>
        <end position="98"/>
    </location>
</feature>
<evidence type="ECO:0000256" key="2">
    <source>
        <dbReference type="ARBA" id="ARBA00023136"/>
    </source>
</evidence>
<evidence type="ECO:0000313" key="6">
    <source>
        <dbReference type="Proteomes" id="UP001190465"/>
    </source>
</evidence>
<dbReference type="PANTHER" id="PTHR37042:SF4">
    <property type="entry name" value="OUTER MEMBRANE PROTEIN RV1973"/>
    <property type="match status" value="1"/>
</dbReference>
<sequence length="233" mass="24458">MSADEKSPTTEHTEDTEVAEGAEGDRVEQSETADGTTPAPTGEDAAVTEDAGDTEATEDATPAEPSATSPRRNATVLIVATLAVLLVASAAATAWLYFTQYRPDQLTGATAQAEVLEAAKTGTLAALTYSPDDLDGDLATAKSHMTGDFLSYYTTFTDDVVRKAVEEKKVTTNAEVVRAAVSEMNPDSAKVLLFVNQTTVSADRPDPSMAASSVLVTMTKVDGDWLISAFDPV</sequence>
<evidence type="ECO:0000256" key="4">
    <source>
        <dbReference type="SAM" id="Phobius"/>
    </source>
</evidence>
<dbReference type="Proteomes" id="UP001190465">
    <property type="component" value="Chromosome"/>
</dbReference>
<reference evidence="5 6" key="1">
    <citation type="submission" date="2023-08" db="EMBL/GenBank/DDBJ databases">
        <authorList>
            <person name="Folkvardsen B D."/>
            <person name="Norman A."/>
        </authorList>
    </citation>
    <scope>NUCLEOTIDE SEQUENCE [LARGE SCALE GENOMIC DNA]</scope>
    <source>
        <strain evidence="5 6">Mu0053</strain>
    </source>
</reference>
<comment type="subcellular location">
    <subcellularLocation>
        <location evidence="1">Membrane</location>
    </subcellularLocation>
</comment>
<organism evidence="5 6">
    <name type="scientific">[Mycobacterium] burgundiense</name>
    <dbReference type="NCBI Taxonomy" id="3064286"/>
    <lineage>
        <taxon>Bacteria</taxon>
        <taxon>Bacillati</taxon>
        <taxon>Actinomycetota</taxon>
        <taxon>Actinomycetes</taxon>
        <taxon>Mycobacteriales</taxon>
        <taxon>Mycobacteriaceae</taxon>
        <taxon>Mycolicibacterium</taxon>
    </lineage>
</organism>
<feature type="compositionally biased region" description="Acidic residues" evidence="3">
    <location>
        <begin position="46"/>
        <end position="58"/>
    </location>
</feature>
<evidence type="ECO:0000256" key="1">
    <source>
        <dbReference type="ARBA" id="ARBA00004370"/>
    </source>
</evidence>
<accession>A0ABM9LJ27</accession>
<feature type="region of interest" description="Disordered" evidence="3">
    <location>
        <begin position="1"/>
        <end position="70"/>
    </location>
</feature>